<keyword evidence="1" id="KW-0479">Metal-binding</keyword>
<reference evidence="6" key="1">
    <citation type="submission" date="2023-07" db="EMBL/GenBank/DDBJ databases">
        <title>30 novel species of actinomycetes from the DSMZ collection.</title>
        <authorList>
            <person name="Nouioui I."/>
        </authorList>
    </citation>
    <scope>NUCLEOTIDE SEQUENCE [LARGE SCALE GENOMIC DNA]</scope>
    <source>
        <strain evidence="6">DSM 45834</strain>
    </source>
</reference>
<dbReference type="PANTHER" id="PTHR11771">
    <property type="entry name" value="LIPOXYGENASE"/>
    <property type="match status" value="1"/>
</dbReference>
<keyword evidence="2" id="KW-0560">Oxidoreductase</keyword>
<proteinExistence type="predicted"/>
<sequence>MTHTATTSIPATRSSAPVRSRARSATLLDRARFWLYRNIIALNEWHAFRSSEIIPLAAPTDGRVQYRPFGEAHPGMPVRGLFEAVTHPPEDHAEPRLRRIRRGRRALDLLTALAPRYTPPVPRDIDALLSVVYPLGYRRAWPTAPAVPPELARPDADVLAELAVRAPFGSYLRRSGDGTYEIDLRWMTGYPVREGLARPGGLARFAMSGAHLATVSVQQDGLPVQLARAALLAGLNEDLTTFRHNLSTHLTTLTSFALATANRLDADHPVRRLLHHCFHTVLIGNREVAEFQVGRPRGFSSAIFSHEPSVLVRMADDHIARYDFWDFEPDTQFARRGTTETPFAYPYRDNVLCLWAPTVAYVEDYLRLYYPGDAAVAADPQLALWTAELDRLLPHGVTRSDRPVSFRWLARLCATLIHVSTVEHDVLNNVVWNYSTLSWIVPTVAPLSGEDMDQRRAFDLIATIIGTWKPYNMLLTADIPKLALDPAAAAVMQSWVDRLTEIQQDMPDGLSDLSASRPRNLNVSISN</sequence>
<evidence type="ECO:0000256" key="1">
    <source>
        <dbReference type="ARBA" id="ARBA00022723"/>
    </source>
</evidence>
<evidence type="ECO:0000313" key="5">
    <source>
        <dbReference type="EMBL" id="MDT0352706.1"/>
    </source>
</evidence>
<dbReference type="InterPro" id="IPR000907">
    <property type="entry name" value="LipOase"/>
</dbReference>
<organism evidence="5 6">
    <name type="scientific">Pseudonocardia charpentierae</name>
    <dbReference type="NCBI Taxonomy" id="3075545"/>
    <lineage>
        <taxon>Bacteria</taxon>
        <taxon>Bacillati</taxon>
        <taxon>Actinomycetota</taxon>
        <taxon>Actinomycetes</taxon>
        <taxon>Pseudonocardiales</taxon>
        <taxon>Pseudonocardiaceae</taxon>
        <taxon>Pseudonocardia</taxon>
    </lineage>
</organism>
<evidence type="ECO:0000259" key="4">
    <source>
        <dbReference type="PROSITE" id="PS51393"/>
    </source>
</evidence>
<evidence type="ECO:0000256" key="3">
    <source>
        <dbReference type="SAM" id="MobiDB-lite"/>
    </source>
</evidence>
<feature type="domain" description="Lipoxygenase" evidence="4">
    <location>
        <begin position="225"/>
        <end position="389"/>
    </location>
</feature>
<name>A0ABU2NFG8_9PSEU</name>
<keyword evidence="6" id="KW-1185">Reference proteome</keyword>
<protein>
    <submittedName>
        <fullName evidence="5">Lipoxygenase family protein</fullName>
    </submittedName>
</protein>
<accession>A0ABU2NFG8</accession>
<dbReference type="InterPro" id="IPR013819">
    <property type="entry name" value="LipOase_C"/>
</dbReference>
<evidence type="ECO:0000256" key="2">
    <source>
        <dbReference type="ARBA" id="ARBA00023002"/>
    </source>
</evidence>
<evidence type="ECO:0000313" key="6">
    <source>
        <dbReference type="Proteomes" id="UP001183202"/>
    </source>
</evidence>
<feature type="compositionally biased region" description="Low complexity" evidence="3">
    <location>
        <begin position="10"/>
        <end position="21"/>
    </location>
</feature>
<dbReference type="RefSeq" id="WP_311559212.1">
    <property type="nucleotide sequence ID" value="NZ_JAVREJ010000020.1"/>
</dbReference>
<dbReference type="SUPFAM" id="SSF48484">
    <property type="entry name" value="Lipoxigenase"/>
    <property type="match status" value="1"/>
</dbReference>
<gene>
    <name evidence="5" type="ORF">RM445_24590</name>
</gene>
<dbReference type="InterPro" id="IPR036226">
    <property type="entry name" value="LipOase_C_sf"/>
</dbReference>
<dbReference type="Gene3D" id="1.20.245.10">
    <property type="entry name" value="Lipoxygenase-1, Domain 5"/>
    <property type="match status" value="1"/>
</dbReference>
<dbReference type="Pfam" id="PF00305">
    <property type="entry name" value="Lipoxygenase"/>
    <property type="match status" value="1"/>
</dbReference>
<dbReference type="PROSITE" id="PS51393">
    <property type="entry name" value="LIPOXYGENASE_3"/>
    <property type="match status" value="1"/>
</dbReference>
<dbReference type="Proteomes" id="UP001183202">
    <property type="component" value="Unassembled WGS sequence"/>
</dbReference>
<dbReference type="EMBL" id="JAVREJ010000020">
    <property type="protein sequence ID" value="MDT0352706.1"/>
    <property type="molecule type" value="Genomic_DNA"/>
</dbReference>
<comment type="caution">
    <text evidence="5">The sequence shown here is derived from an EMBL/GenBank/DDBJ whole genome shotgun (WGS) entry which is preliminary data.</text>
</comment>
<feature type="region of interest" description="Disordered" evidence="3">
    <location>
        <begin position="1"/>
        <end position="21"/>
    </location>
</feature>